<comment type="caution">
    <text evidence="1">The sequence shown here is derived from an EMBL/GenBank/DDBJ whole genome shotgun (WGS) entry which is preliminary data.</text>
</comment>
<dbReference type="EMBL" id="CM042052">
    <property type="protein sequence ID" value="KAI3718811.1"/>
    <property type="molecule type" value="Genomic_DNA"/>
</dbReference>
<accession>A0ACB9BAN2</accession>
<name>A0ACB9BAN2_ARCLA</name>
<protein>
    <submittedName>
        <fullName evidence="1">Uncharacterized protein</fullName>
    </submittedName>
</protein>
<sequence length="285" mass="32473">MTRLASALLLSLQFIGHEKSYEILCKTFGHEAKVVLESLKKLYLHNPYILTLPEVGDAKDEIVPKNVQQFWIQCSDRDKLLHILALLKLDLVQKKVLIFTNTIDTGFRLKLFLEQFGIKSAVLNAELPINSRVHILEDDYQHEMIKKYGPDTSTHPLGDIEIWERCVGGRKRGRMFGVGTSMDPSYVITGLLSGSSTGKSYAGSSSSEVQELKEKLQKIEEERAIEREENARREEENMDLIYVAMLARQYPPPPSDDPTSRDPPFFRQDDMDLIYVSLVIPFSVV</sequence>
<reference evidence="1 2" key="2">
    <citation type="journal article" date="2022" name="Mol. Ecol. Resour.">
        <title>The genomes of chicory, endive, great burdock and yacon provide insights into Asteraceae paleo-polyploidization history and plant inulin production.</title>
        <authorList>
            <person name="Fan W."/>
            <person name="Wang S."/>
            <person name="Wang H."/>
            <person name="Wang A."/>
            <person name="Jiang F."/>
            <person name="Liu H."/>
            <person name="Zhao H."/>
            <person name="Xu D."/>
            <person name="Zhang Y."/>
        </authorList>
    </citation>
    <scope>NUCLEOTIDE SEQUENCE [LARGE SCALE GENOMIC DNA]</scope>
    <source>
        <strain evidence="2">cv. Niubang</strain>
    </source>
</reference>
<proteinExistence type="predicted"/>
<organism evidence="1 2">
    <name type="scientific">Arctium lappa</name>
    <name type="common">Greater burdock</name>
    <name type="synonym">Lappa major</name>
    <dbReference type="NCBI Taxonomy" id="4217"/>
    <lineage>
        <taxon>Eukaryota</taxon>
        <taxon>Viridiplantae</taxon>
        <taxon>Streptophyta</taxon>
        <taxon>Embryophyta</taxon>
        <taxon>Tracheophyta</taxon>
        <taxon>Spermatophyta</taxon>
        <taxon>Magnoliopsida</taxon>
        <taxon>eudicotyledons</taxon>
        <taxon>Gunneridae</taxon>
        <taxon>Pentapetalae</taxon>
        <taxon>asterids</taxon>
        <taxon>campanulids</taxon>
        <taxon>Asterales</taxon>
        <taxon>Asteraceae</taxon>
        <taxon>Carduoideae</taxon>
        <taxon>Cardueae</taxon>
        <taxon>Arctiinae</taxon>
        <taxon>Arctium</taxon>
    </lineage>
</organism>
<evidence type="ECO:0000313" key="1">
    <source>
        <dbReference type="EMBL" id="KAI3718811.1"/>
    </source>
</evidence>
<evidence type="ECO:0000313" key="2">
    <source>
        <dbReference type="Proteomes" id="UP001055879"/>
    </source>
</evidence>
<reference evidence="2" key="1">
    <citation type="journal article" date="2022" name="Mol. Ecol. Resour.">
        <title>The genomes of chicory, endive, great burdock and yacon provide insights into Asteraceae palaeo-polyploidization history and plant inulin production.</title>
        <authorList>
            <person name="Fan W."/>
            <person name="Wang S."/>
            <person name="Wang H."/>
            <person name="Wang A."/>
            <person name="Jiang F."/>
            <person name="Liu H."/>
            <person name="Zhao H."/>
            <person name="Xu D."/>
            <person name="Zhang Y."/>
        </authorList>
    </citation>
    <scope>NUCLEOTIDE SEQUENCE [LARGE SCALE GENOMIC DNA]</scope>
    <source>
        <strain evidence="2">cv. Niubang</strain>
    </source>
</reference>
<gene>
    <name evidence="1" type="ORF">L6452_19695</name>
</gene>
<dbReference type="Proteomes" id="UP001055879">
    <property type="component" value="Linkage Group LG06"/>
</dbReference>
<keyword evidence="2" id="KW-1185">Reference proteome</keyword>